<dbReference type="InterPro" id="IPR050330">
    <property type="entry name" value="Bact_OuterMem_StrucFunc"/>
</dbReference>
<dbReference type="SUPFAM" id="SSF103088">
    <property type="entry name" value="OmpA-like"/>
    <property type="match status" value="1"/>
</dbReference>
<evidence type="ECO:0000256" key="3">
    <source>
        <dbReference type="ARBA" id="ARBA00023237"/>
    </source>
</evidence>
<dbReference type="PROSITE" id="PS01068">
    <property type="entry name" value="OMPA_1"/>
    <property type="match status" value="1"/>
</dbReference>
<keyword evidence="3" id="KW-0998">Cell outer membrane</keyword>
<dbReference type="InterPro" id="IPR006690">
    <property type="entry name" value="OMPA-like_CS"/>
</dbReference>
<dbReference type="AlphaFoldDB" id="A0A0W8FVX2"/>
<name>A0A0W8FVX2_9ZZZZ</name>
<dbReference type="InterPro" id="IPR006665">
    <property type="entry name" value="OmpA-like"/>
</dbReference>
<evidence type="ECO:0000313" key="5">
    <source>
        <dbReference type="EMBL" id="KUG24980.1"/>
    </source>
</evidence>
<reference evidence="5" key="1">
    <citation type="journal article" date="2015" name="Proc. Natl. Acad. Sci. U.S.A.">
        <title>Networks of energetic and metabolic interactions define dynamics in microbial communities.</title>
        <authorList>
            <person name="Embree M."/>
            <person name="Liu J.K."/>
            <person name="Al-Bassam M.M."/>
            <person name="Zengler K."/>
        </authorList>
    </citation>
    <scope>NUCLEOTIDE SEQUENCE</scope>
</reference>
<dbReference type="EMBL" id="LNQE01000788">
    <property type="protein sequence ID" value="KUG24980.1"/>
    <property type="molecule type" value="Genomic_DNA"/>
</dbReference>
<dbReference type="PANTHER" id="PTHR30329">
    <property type="entry name" value="STATOR ELEMENT OF FLAGELLAR MOTOR COMPLEX"/>
    <property type="match status" value="1"/>
</dbReference>
<dbReference type="PROSITE" id="PS51123">
    <property type="entry name" value="OMPA_2"/>
    <property type="match status" value="1"/>
</dbReference>
<evidence type="ECO:0000256" key="1">
    <source>
        <dbReference type="ARBA" id="ARBA00004442"/>
    </source>
</evidence>
<dbReference type="CDD" id="cd07185">
    <property type="entry name" value="OmpA_C-like"/>
    <property type="match status" value="1"/>
</dbReference>
<dbReference type="InterPro" id="IPR036737">
    <property type="entry name" value="OmpA-like_sf"/>
</dbReference>
<dbReference type="PANTHER" id="PTHR30329:SF21">
    <property type="entry name" value="LIPOPROTEIN YIAD-RELATED"/>
    <property type="match status" value="1"/>
</dbReference>
<accession>A0A0W8FVX2</accession>
<comment type="caution">
    <text evidence="5">The sequence shown here is derived from an EMBL/GenBank/DDBJ whole genome shotgun (WGS) entry which is preliminary data.</text>
</comment>
<evidence type="ECO:0000259" key="4">
    <source>
        <dbReference type="PROSITE" id="PS51123"/>
    </source>
</evidence>
<comment type="subcellular location">
    <subcellularLocation>
        <location evidence="1">Cell outer membrane</location>
    </subcellularLocation>
</comment>
<gene>
    <name evidence="5" type="ORF">ASZ90_005198</name>
</gene>
<evidence type="ECO:0000256" key="2">
    <source>
        <dbReference type="ARBA" id="ARBA00023136"/>
    </source>
</evidence>
<keyword evidence="2" id="KW-0472">Membrane</keyword>
<organism evidence="5">
    <name type="scientific">hydrocarbon metagenome</name>
    <dbReference type="NCBI Taxonomy" id="938273"/>
    <lineage>
        <taxon>unclassified sequences</taxon>
        <taxon>metagenomes</taxon>
        <taxon>ecological metagenomes</taxon>
    </lineage>
</organism>
<dbReference type="GO" id="GO:0009279">
    <property type="term" value="C:cell outer membrane"/>
    <property type="evidence" value="ECO:0007669"/>
    <property type="project" value="UniProtKB-SubCell"/>
</dbReference>
<dbReference type="Pfam" id="PF00691">
    <property type="entry name" value="OmpA"/>
    <property type="match status" value="1"/>
</dbReference>
<feature type="domain" description="OmpA-like" evidence="4">
    <location>
        <begin position="127"/>
        <end position="242"/>
    </location>
</feature>
<dbReference type="Gene3D" id="3.30.1330.60">
    <property type="entry name" value="OmpA-like domain"/>
    <property type="match status" value="1"/>
</dbReference>
<dbReference type="InterPro" id="IPR006664">
    <property type="entry name" value="OMP_bac"/>
</dbReference>
<dbReference type="PRINTS" id="PR01023">
    <property type="entry name" value="NAFLGMOTY"/>
</dbReference>
<dbReference type="PRINTS" id="PR01021">
    <property type="entry name" value="OMPADOMAIN"/>
</dbReference>
<sequence>MYDNLPNEATVKEEFHQQISVGFGATFKLSDSWKLLTSIDFHQTDTDYLETVGSPALGRGFFGNNKDAYITMNLGLMYTFAKGEPSKYCQLYDGIAVNVPEVDYERIENIVKKHIPEVIETQVVVKEPASQQWILVGVNFDFNKATLRSESYPILFHAVQVLLQNPDMRVEIQGHTDSIGSDDYNMKLGERRAKTVKDYLVARGISADRLSVRSFGESQPIADNKTADGRAINRRVEFKVLN</sequence>
<protein>
    <submittedName>
        <fullName evidence="5">Outer membrane protein a</fullName>
    </submittedName>
</protein>
<proteinExistence type="predicted"/>